<evidence type="ECO:0000313" key="5">
    <source>
        <dbReference type="Proteomes" id="UP000199220"/>
    </source>
</evidence>
<dbReference type="SUPFAM" id="SSF56059">
    <property type="entry name" value="Glutathione synthetase ATP-binding domain-like"/>
    <property type="match status" value="1"/>
</dbReference>
<feature type="domain" description="Pyruvate phosphate dikinase AMP/ATP-binding" evidence="3">
    <location>
        <begin position="59"/>
        <end position="173"/>
    </location>
</feature>
<dbReference type="PANTHER" id="PTHR43615:SF1">
    <property type="entry name" value="PPDK_N DOMAIN-CONTAINING PROTEIN"/>
    <property type="match status" value="1"/>
</dbReference>
<dbReference type="Proteomes" id="UP000199220">
    <property type="component" value="Unassembled WGS sequence"/>
</dbReference>
<dbReference type="Pfam" id="PF01326">
    <property type="entry name" value="PPDK_N"/>
    <property type="match status" value="2"/>
</dbReference>
<accession>A0A1H5LP85</accession>
<evidence type="ECO:0000259" key="2">
    <source>
        <dbReference type="Pfam" id="PF00391"/>
    </source>
</evidence>
<evidence type="ECO:0000256" key="1">
    <source>
        <dbReference type="SAM" id="MobiDB-lite"/>
    </source>
</evidence>
<dbReference type="InterPro" id="IPR008279">
    <property type="entry name" value="PEP-util_enz_mobile_dom"/>
</dbReference>
<dbReference type="Gene3D" id="3.50.30.10">
    <property type="entry name" value="Phosphohistidine domain"/>
    <property type="match status" value="1"/>
</dbReference>
<keyword evidence="4" id="KW-0808">Transferase</keyword>
<dbReference type="AlphaFoldDB" id="A0A1H5LP85"/>
<feature type="region of interest" description="Disordered" evidence="1">
    <location>
        <begin position="236"/>
        <end position="259"/>
    </location>
</feature>
<proteinExistence type="predicted"/>
<evidence type="ECO:0000259" key="3">
    <source>
        <dbReference type="Pfam" id="PF01326"/>
    </source>
</evidence>
<dbReference type="GO" id="GO:0016301">
    <property type="term" value="F:kinase activity"/>
    <property type="evidence" value="ECO:0007669"/>
    <property type="project" value="UniProtKB-KW"/>
</dbReference>
<dbReference type="RefSeq" id="WP_089773795.1">
    <property type="nucleotide sequence ID" value="NZ_FNTX01000002.1"/>
</dbReference>
<dbReference type="Gene3D" id="3.30.1490.20">
    <property type="entry name" value="ATP-grasp fold, A domain"/>
    <property type="match status" value="1"/>
</dbReference>
<gene>
    <name evidence="4" type="ORF">SAMN04488554_2910</name>
</gene>
<reference evidence="5" key="1">
    <citation type="submission" date="2016-10" db="EMBL/GenBank/DDBJ databases">
        <authorList>
            <person name="Varghese N."/>
            <person name="Submissions S."/>
        </authorList>
    </citation>
    <scope>NUCLEOTIDE SEQUENCE [LARGE SCALE GENOMIC DNA]</scope>
    <source>
        <strain evidence="5">DSM 21368</strain>
    </source>
</reference>
<feature type="domain" description="Pyruvate phosphate dikinase AMP/ATP-binding" evidence="3">
    <location>
        <begin position="185"/>
        <end position="239"/>
    </location>
</feature>
<organism evidence="4 5">
    <name type="scientific">Ruania alba</name>
    <dbReference type="NCBI Taxonomy" id="648782"/>
    <lineage>
        <taxon>Bacteria</taxon>
        <taxon>Bacillati</taxon>
        <taxon>Actinomycetota</taxon>
        <taxon>Actinomycetes</taxon>
        <taxon>Micrococcales</taxon>
        <taxon>Ruaniaceae</taxon>
        <taxon>Ruania</taxon>
    </lineage>
</organism>
<keyword evidence="5" id="KW-1185">Reference proteome</keyword>
<dbReference type="STRING" id="648782.SAMN04488554_2910"/>
<keyword evidence="4" id="KW-0670">Pyruvate</keyword>
<dbReference type="GO" id="GO:0005524">
    <property type="term" value="F:ATP binding"/>
    <property type="evidence" value="ECO:0007669"/>
    <property type="project" value="InterPro"/>
</dbReference>
<name>A0A1H5LP85_9MICO</name>
<dbReference type="InterPro" id="IPR002192">
    <property type="entry name" value="PPDK_AMP/ATP-bd"/>
</dbReference>
<dbReference type="InterPro" id="IPR036637">
    <property type="entry name" value="Phosphohistidine_dom_sf"/>
</dbReference>
<keyword evidence="4" id="KW-0418">Kinase</keyword>
<feature type="compositionally biased region" description="Low complexity" evidence="1">
    <location>
        <begin position="236"/>
        <end position="251"/>
    </location>
</feature>
<dbReference type="EMBL" id="FNTX01000002">
    <property type="protein sequence ID" value="SEE78873.1"/>
    <property type="molecule type" value="Genomic_DNA"/>
</dbReference>
<protein>
    <submittedName>
        <fullName evidence="4">Pyruvate, water dikinase</fullName>
    </submittedName>
</protein>
<dbReference type="PANTHER" id="PTHR43615">
    <property type="entry name" value="PHOSPHOENOLPYRUVATE SYNTHASE-RELATED"/>
    <property type="match status" value="1"/>
</dbReference>
<dbReference type="Pfam" id="PF00391">
    <property type="entry name" value="PEP-utilizers"/>
    <property type="match status" value="1"/>
</dbReference>
<dbReference type="Gene3D" id="3.30.470.20">
    <property type="entry name" value="ATP-grasp fold, B domain"/>
    <property type="match status" value="2"/>
</dbReference>
<dbReference type="OrthoDB" id="9765468at2"/>
<feature type="domain" description="PEP-utilising enzyme mobile" evidence="2">
    <location>
        <begin position="282"/>
        <end position="351"/>
    </location>
</feature>
<evidence type="ECO:0000313" key="4">
    <source>
        <dbReference type="EMBL" id="SEE78873.1"/>
    </source>
</evidence>
<sequence>MTAFVPLREADAACGSKAVVLGELLRAGFAVPDGFVLPVNAGVGWEQEVPGVLDALGGTSFAVRSSGTVEDGHESSFAGQFHTSLNVPTAEVETEVRKTAASVEQAGAYASVIGQPPPGRVAVIVQPMLRPAAAGVAFTRDPVTGRRGVVIEAVHGLGDRLVSGQADPGRWRFTPDGDPQGLTAHNVITSEQATVVGRAAMSAEQLLGGPQDVEWAIADGQVWVLQARPITGASATDRAPAAAPSPAMTSTVSLASGSPASPGIARGRLRIIEGLDDFSRFAPGEVLVCQATSPAWTPLLARAAAVVTTRGGVLSHAAIIARELGIPAITDVPTAMGLPDGVLVAVDGTAGTITGSETR</sequence>
<dbReference type="InterPro" id="IPR051549">
    <property type="entry name" value="PEP_Utilizing_Enz"/>
</dbReference>
<dbReference type="SUPFAM" id="SSF52009">
    <property type="entry name" value="Phosphohistidine domain"/>
    <property type="match status" value="1"/>
</dbReference>
<dbReference type="InterPro" id="IPR013815">
    <property type="entry name" value="ATP_grasp_subdomain_1"/>
</dbReference>